<sequence>MPRHLDGLVRHLAPTARDADALIDLSNVVRNDRFGDRRPRSLDRLRLVVEALAHRTSDREVRVHALADRSLRHAPHEYPDRAEPRLLADWIGQGLVTEVPDADEPLLDLADVTGLPVVSGDDFKDFRLVHPWIQGNTTQFLGMRPGPGPGRSVELYERDMGVRTPAQISRKIEESDLKAHGLLEGRHRRGSGRPGGFRRRPPVSRRGGSDRRRSLPRPQGRWYIGFGSLNVRSPAPPRRSLYWSPKLATMS</sequence>
<keyword evidence="3" id="KW-1185">Reference proteome</keyword>
<dbReference type="AlphaFoldDB" id="A0A553ZI09"/>
<evidence type="ECO:0000313" key="3">
    <source>
        <dbReference type="Proteomes" id="UP000320888"/>
    </source>
</evidence>
<dbReference type="EMBL" id="VKLS01000128">
    <property type="protein sequence ID" value="TSB41112.1"/>
    <property type="molecule type" value="Genomic_DNA"/>
</dbReference>
<reference evidence="2 3" key="1">
    <citation type="submission" date="2019-07" db="EMBL/GenBank/DDBJ databases">
        <title>Draft genome for Streptomyces benahoarensis MZ03-48.</title>
        <authorList>
            <person name="Gonzalez-Pimentel J.L."/>
        </authorList>
    </citation>
    <scope>NUCLEOTIDE SEQUENCE [LARGE SCALE GENOMIC DNA]</scope>
    <source>
        <strain evidence="2 3">MZ03-48</strain>
    </source>
</reference>
<feature type="compositionally biased region" description="Basic residues" evidence="1">
    <location>
        <begin position="186"/>
        <end position="203"/>
    </location>
</feature>
<evidence type="ECO:0000313" key="2">
    <source>
        <dbReference type="EMBL" id="TSB41112.1"/>
    </source>
</evidence>
<gene>
    <name evidence="2" type="ORF">FNZ23_13030</name>
</gene>
<protein>
    <submittedName>
        <fullName evidence="2">Uncharacterized protein</fullName>
    </submittedName>
</protein>
<name>A0A553ZI09_9ACTN</name>
<proteinExistence type="predicted"/>
<feature type="compositionally biased region" description="Basic and acidic residues" evidence="1">
    <location>
        <begin position="174"/>
        <end position="185"/>
    </location>
</feature>
<organism evidence="2 3">
    <name type="scientific">Streptomyces benahoarensis</name>
    <dbReference type="NCBI Taxonomy" id="2595054"/>
    <lineage>
        <taxon>Bacteria</taxon>
        <taxon>Bacillati</taxon>
        <taxon>Actinomycetota</taxon>
        <taxon>Actinomycetes</taxon>
        <taxon>Kitasatosporales</taxon>
        <taxon>Streptomycetaceae</taxon>
        <taxon>Streptomyces</taxon>
    </lineage>
</organism>
<accession>A0A553ZI09</accession>
<evidence type="ECO:0000256" key="1">
    <source>
        <dbReference type="SAM" id="MobiDB-lite"/>
    </source>
</evidence>
<dbReference type="RefSeq" id="WP_143942706.1">
    <property type="nucleotide sequence ID" value="NZ_VKLS01000128.1"/>
</dbReference>
<dbReference type="Proteomes" id="UP000320888">
    <property type="component" value="Unassembled WGS sequence"/>
</dbReference>
<dbReference type="OrthoDB" id="3971424at2"/>
<comment type="caution">
    <text evidence="2">The sequence shown here is derived from an EMBL/GenBank/DDBJ whole genome shotgun (WGS) entry which is preliminary data.</text>
</comment>
<feature type="region of interest" description="Disordered" evidence="1">
    <location>
        <begin position="174"/>
        <end position="219"/>
    </location>
</feature>